<dbReference type="InterPro" id="IPR001078">
    <property type="entry name" value="2-oxoacid_DH_actylTfrase"/>
</dbReference>
<dbReference type="NCBIfam" id="TIGR02927">
    <property type="entry name" value="SucB_Actino"/>
    <property type="match status" value="1"/>
</dbReference>
<dbReference type="Pfam" id="PF00198">
    <property type="entry name" value="2-oxoacid_dh"/>
    <property type="match status" value="1"/>
</dbReference>
<keyword evidence="5 6" id="KW-0012">Acyltransferase</keyword>
<feature type="domain" description="Lipoyl-binding" evidence="8">
    <location>
        <begin position="122"/>
        <end position="197"/>
    </location>
</feature>
<dbReference type="InterPro" id="IPR004167">
    <property type="entry name" value="PSBD"/>
</dbReference>
<keyword evidence="11" id="KW-1185">Reference proteome</keyword>
<gene>
    <name evidence="10" type="ORF">CCASEI_05320</name>
</gene>
<evidence type="ECO:0000256" key="7">
    <source>
        <dbReference type="SAM" id="MobiDB-lite"/>
    </source>
</evidence>
<dbReference type="Gene3D" id="2.40.50.100">
    <property type="match status" value="2"/>
</dbReference>
<evidence type="ECO:0000256" key="6">
    <source>
        <dbReference type="RuleBase" id="RU003423"/>
    </source>
</evidence>
<dbReference type="PANTHER" id="PTHR43178:SF5">
    <property type="entry name" value="LIPOAMIDE ACYLTRANSFERASE COMPONENT OF BRANCHED-CHAIN ALPHA-KETO ACID DEHYDROGENASE COMPLEX, MITOCHONDRIAL"/>
    <property type="match status" value="1"/>
</dbReference>
<feature type="compositionally biased region" description="Basic and acidic residues" evidence="7">
    <location>
        <begin position="205"/>
        <end position="267"/>
    </location>
</feature>
<evidence type="ECO:0000256" key="4">
    <source>
        <dbReference type="ARBA" id="ARBA00022823"/>
    </source>
</evidence>
<dbReference type="SUPFAM" id="SSF51230">
    <property type="entry name" value="Single hybrid motif"/>
    <property type="match status" value="2"/>
</dbReference>
<dbReference type="PROSITE" id="PS50968">
    <property type="entry name" value="BIOTINYL_LIPOYL"/>
    <property type="match status" value="2"/>
</dbReference>
<dbReference type="Pfam" id="PF02817">
    <property type="entry name" value="E3_binding"/>
    <property type="match status" value="1"/>
</dbReference>
<dbReference type="SUPFAM" id="SSF52777">
    <property type="entry name" value="CoA-dependent acyltransferases"/>
    <property type="match status" value="1"/>
</dbReference>
<dbReference type="SUPFAM" id="SSF47005">
    <property type="entry name" value="Peripheral subunit-binding domain of 2-oxo acid dehydrogenase complex"/>
    <property type="match status" value="1"/>
</dbReference>
<dbReference type="GeneID" id="82877216"/>
<evidence type="ECO:0000259" key="8">
    <source>
        <dbReference type="PROSITE" id="PS50968"/>
    </source>
</evidence>
<dbReference type="InterPro" id="IPR011053">
    <property type="entry name" value="Single_hybrid_motif"/>
</dbReference>
<evidence type="ECO:0000313" key="10">
    <source>
        <dbReference type="EMBL" id="AHI19640.1"/>
    </source>
</evidence>
<evidence type="ECO:0000313" key="11">
    <source>
        <dbReference type="Proteomes" id="UP000019226"/>
    </source>
</evidence>
<dbReference type="InterPro" id="IPR003016">
    <property type="entry name" value="2-oxoA_DH_lipoyl-BS"/>
</dbReference>
<evidence type="ECO:0000256" key="1">
    <source>
        <dbReference type="ARBA" id="ARBA00001938"/>
    </source>
</evidence>
<dbReference type="RefSeq" id="WP_025387381.1">
    <property type="nucleotide sequence ID" value="NZ_CP004350.1"/>
</dbReference>
<evidence type="ECO:0000256" key="2">
    <source>
        <dbReference type="ARBA" id="ARBA00007317"/>
    </source>
</evidence>
<evidence type="ECO:0000256" key="3">
    <source>
        <dbReference type="ARBA" id="ARBA00022679"/>
    </source>
</evidence>
<evidence type="ECO:0000256" key="5">
    <source>
        <dbReference type="ARBA" id="ARBA00023315"/>
    </source>
</evidence>
<dbReference type="InterPro" id="IPR000089">
    <property type="entry name" value="Biotin_lipoyl"/>
</dbReference>
<feature type="region of interest" description="Disordered" evidence="7">
    <location>
        <begin position="196"/>
        <end position="280"/>
    </location>
</feature>
<feature type="compositionally biased region" description="Low complexity" evidence="7">
    <location>
        <begin position="318"/>
        <end position="336"/>
    </location>
</feature>
<organism evidence="10 11">
    <name type="scientific">Corynebacterium casei LMG S-19264</name>
    <dbReference type="NCBI Taxonomy" id="1285583"/>
    <lineage>
        <taxon>Bacteria</taxon>
        <taxon>Bacillati</taxon>
        <taxon>Actinomycetota</taxon>
        <taxon>Actinomycetes</taxon>
        <taxon>Mycobacteriales</taxon>
        <taxon>Corynebacteriaceae</taxon>
        <taxon>Corynebacterium</taxon>
    </lineage>
</organism>
<feature type="domain" description="Peripheral subunit-binding (PSBD)" evidence="9">
    <location>
        <begin position="282"/>
        <end position="319"/>
    </location>
</feature>
<dbReference type="InterPro" id="IPR036625">
    <property type="entry name" value="E3-bd_dom_sf"/>
</dbReference>
<accession>A0ABM5PNZ6</accession>
<feature type="region of interest" description="Disordered" evidence="7">
    <location>
        <begin position="318"/>
        <end position="346"/>
    </location>
</feature>
<dbReference type="PROSITE" id="PS00189">
    <property type="entry name" value="LIPOYL"/>
    <property type="match status" value="2"/>
</dbReference>
<evidence type="ECO:0000259" key="9">
    <source>
        <dbReference type="PROSITE" id="PS51826"/>
    </source>
</evidence>
<reference evidence="11" key="1">
    <citation type="submission" date="2013-02" db="EMBL/GenBank/DDBJ databases">
        <title>The complete genome sequence of Corynebacterium casei LMG S-19264 (=DSM 44701).</title>
        <authorList>
            <person name="Ruckert C."/>
            <person name="Albersmeier A."/>
            <person name="Kalinowski J."/>
        </authorList>
    </citation>
    <scope>NUCLEOTIDE SEQUENCE [LARGE SCALE GENOMIC DNA]</scope>
    <source>
        <strain evidence="11">LMG S-19264</strain>
    </source>
</reference>
<dbReference type="EC" id="2.3.1.-" evidence="6"/>
<dbReference type="Proteomes" id="UP000019226">
    <property type="component" value="Chromosome"/>
</dbReference>
<protein>
    <recommendedName>
        <fullName evidence="6">Dihydrolipoamide acetyltransferase component of pyruvate dehydrogenase complex</fullName>
        <ecNumber evidence="6">2.3.1.-</ecNumber>
    </recommendedName>
</protein>
<dbReference type="CDD" id="cd06849">
    <property type="entry name" value="lipoyl_domain"/>
    <property type="match status" value="2"/>
</dbReference>
<dbReference type="Gene3D" id="4.10.320.10">
    <property type="entry name" value="E3-binding domain"/>
    <property type="match status" value="1"/>
</dbReference>
<keyword evidence="3 6" id="KW-0808">Transferase</keyword>
<dbReference type="InterPro" id="IPR014276">
    <property type="entry name" value="2-oxoglutarate_DH_E2"/>
</dbReference>
<dbReference type="PROSITE" id="PS51826">
    <property type="entry name" value="PSBD"/>
    <property type="match status" value="1"/>
</dbReference>
<feature type="domain" description="Lipoyl-binding" evidence="8">
    <location>
        <begin position="2"/>
        <end position="77"/>
    </location>
</feature>
<keyword evidence="4 6" id="KW-0450">Lipoyl</keyword>
<dbReference type="InterPro" id="IPR023213">
    <property type="entry name" value="CAT-like_dom_sf"/>
</dbReference>
<name>A0ABM5PNZ6_9CORY</name>
<comment type="cofactor">
    <cofactor evidence="1 6">
        <name>(R)-lipoate</name>
        <dbReference type="ChEBI" id="CHEBI:83088"/>
    </cofactor>
</comment>
<dbReference type="Pfam" id="PF00364">
    <property type="entry name" value="Biotin_lipoyl"/>
    <property type="match status" value="2"/>
</dbReference>
<proteinExistence type="inferred from homology"/>
<dbReference type="InterPro" id="IPR050743">
    <property type="entry name" value="2-oxoacid_DH_E2_comp"/>
</dbReference>
<dbReference type="PANTHER" id="PTHR43178">
    <property type="entry name" value="DIHYDROLIPOAMIDE ACETYLTRANSFERASE COMPONENT OF PYRUVATE DEHYDROGENASE COMPLEX"/>
    <property type="match status" value="1"/>
</dbReference>
<sequence>MAYSVEMPELGESVTEGTITQWLKSVGDTVEVDEPLLEVSTDKVDTEIPSPVAGTLLEIKAEEDDTIDVGAVIAIIGEEGESAGSSDASQEKDEPAEEEAPKEEAAEAESDSDDAPAASGDATDVEMPELGESVTEGTITQWLKSVGDTVEVDEPLLEVSTDKVDTEIPSPVAGTLVEVLADEDDTIDVGAVIARIGDGNAKPAASDKKEDPKEEPKAEKKEEPKAEKKEEPKKEEPKQEEPKQEAPKAEPKEEPKKDEPAKAEKSAPKSSAKVNSGDNVPYVTPLVRKLADKHGIDLNTIEGTGVGGRIRKQDVLAAATGEAPASESAAPAGERANWSTKSVDPEKQELIGTTTKVNRIREITATKMVESLQITAQLTHVQEVDMTTVAALRKKAKPAFVDKYNANLSFLPIIVKATVEALVSHPNVNASYNPETKEMTYHSDVNVAIAVDTPRGLLTPVIHKAQELTLPEIAQTIADLADRARNNKLKPNDLTGATFTVTNIGSEGALLDTPVLVPPQAGILGTAVIEKRPVVITEDGQDAIAIRQMCYLPFTYDHQVVDGADAGRFITTIKDRLETGNFESDLAL</sequence>
<feature type="region of interest" description="Disordered" evidence="7">
    <location>
        <begin position="78"/>
        <end position="130"/>
    </location>
</feature>
<comment type="similarity">
    <text evidence="2 6">Belongs to the 2-oxoacid dehydrogenase family.</text>
</comment>
<dbReference type="EMBL" id="CP004350">
    <property type="protein sequence ID" value="AHI19640.1"/>
    <property type="molecule type" value="Genomic_DNA"/>
</dbReference>
<dbReference type="Gene3D" id="3.30.559.10">
    <property type="entry name" value="Chloramphenicol acetyltransferase-like domain"/>
    <property type="match status" value="1"/>
</dbReference>
<feature type="compositionally biased region" description="Acidic residues" evidence="7">
    <location>
        <begin position="94"/>
        <end position="114"/>
    </location>
</feature>